<evidence type="ECO:0000313" key="2">
    <source>
        <dbReference type="EMBL" id="MBE1603395.1"/>
    </source>
</evidence>
<keyword evidence="1" id="KW-1133">Transmembrane helix</keyword>
<keyword evidence="1" id="KW-0812">Transmembrane</keyword>
<sequence>MAGFQLEVVQAGTEARQVVSALEDTLENIREIQSMMSSFDWGTAGALFALFVAGMVPAYTAPARIAQQVIAVLNGVATGVTVGALVTEVGSYGSMIVGVMKPGKFHKLKIYNEPGQKYGIDPVNDTFVDLDIDWLTSSS</sequence>
<organism evidence="2 3">
    <name type="scientific">Actinopolymorpha pittospori</name>
    <dbReference type="NCBI Taxonomy" id="648752"/>
    <lineage>
        <taxon>Bacteria</taxon>
        <taxon>Bacillati</taxon>
        <taxon>Actinomycetota</taxon>
        <taxon>Actinomycetes</taxon>
        <taxon>Propionibacteriales</taxon>
        <taxon>Actinopolymorphaceae</taxon>
        <taxon>Actinopolymorpha</taxon>
    </lineage>
</organism>
<evidence type="ECO:0000256" key="1">
    <source>
        <dbReference type="SAM" id="Phobius"/>
    </source>
</evidence>
<proteinExistence type="predicted"/>
<name>A0A927MMH2_9ACTN</name>
<comment type="caution">
    <text evidence="2">The sequence shown here is derived from an EMBL/GenBank/DDBJ whole genome shotgun (WGS) entry which is preliminary data.</text>
</comment>
<reference evidence="2" key="1">
    <citation type="submission" date="2020-10" db="EMBL/GenBank/DDBJ databases">
        <title>Sequencing the genomes of 1000 actinobacteria strains.</title>
        <authorList>
            <person name="Klenk H.-P."/>
        </authorList>
    </citation>
    <scope>NUCLEOTIDE SEQUENCE</scope>
    <source>
        <strain evidence="2">DSM 45354</strain>
    </source>
</reference>
<dbReference type="EMBL" id="JADBEM010000001">
    <property type="protein sequence ID" value="MBE1603395.1"/>
    <property type="molecule type" value="Genomic_DNA"/>
</dbReference>
<dbReference type="Proteomes" id="UP000638648">
    <property type="component" value="Unassembled WGS sequence"/>
</dbReference>
<protein>
    <submittedName>
        <fullName evidence="2">Uncharacterized protein</fullName>
    </submittedName>
</protein>
<keyword evidence="1" id="KW-0472">Membrane</keyword>
<dbReference type="AlphaFoldDB" id="A0A927MMH2"/>
<keyword evidence="3" id="KW-1185">Reference proteome</keyword>
<accession>A0A927MMH2</accession>
<gene>
    <name evidence="2" type="ORF">HEB94_000243</name>
</gene>
<feature type="transmembrane region" description="Helical" evidence="1">
    <location>
        <begin position="39"/>
        <end position="59"/>
    </location>
</feature>
<dbReference type="RefSeq" id="WP_192748238.1">
    <property type="nucleotide sequence ID" value="NZ_BAABJL010000255.1"/>
</dbReference>
<evidence type="ECO:0000313" key="3">
    <source>
        <dbReference type="Proteomes" id="UP000638648"/>
    </source>
</evidence>
<feature type="transmembrane region" description="Helical" evidence="1">
    <location>
        <begin position="65"/>
        <end position="86"/>
    </location>
</feature>